<feature type="compositionally biased region" description="Basic and acidic residues" evidence="1">
    <location>
        <begin position="53"/>
        <end position="84"/>
    </location>
</feature>
<comment type="caution">
    <text evidence="2">The sequence shown here is derived from an EMBL/GenBank/DDBJ whole genome shotgun (WGS) entry which is preliminary data.</text>
</comment>
<feature type="region of interest" description="Disordered" evidence="1">
    <location>
        <begin position="53"/>
        <end position="105"/>
    </location>
</feature>
<dbReference type="Proteomes" id="UP001140513">
    <property type="component" value="Unassembled WGS sequence"/>
</dbReference>
<dbReference type="RefSeq" id="XP_056066923.1">
    <property type="nucleotide sequence ID" value="XM_056219796.1"/>
</dbReference>
<evidence type="ECO:0000313" key="2">
    <source>
        <dbReference type="EMBL" id="KAJ4347123.1"/>
    </source>
</evidence>
<dbReference type="OrthoDB" id="3783969at2759"/>
<evidence type="ECO:0000256" key="1">
    <source>
        <dbReference type="SAM" id="MobiDB-lite"/>
    </source>
</evidence>
<protein>
    <submittedName>
        <fullName evidence="2">Uncharacterized protein</fullName>
    </submittedName>
</protein>
<dbReference type="EMBL" id="JAPEUX010000008">
    <property type="protein sequence ID" value="KAJ4347123.1"/>
    <property type="molecule type" value="Genomic_DNA"/>
</dbReference>
<feature type="compositionally biased region" description="Basic residues" evidence="1">
    <location>
        <begin position="134"/>
        <end position="158"/>
    </location>
</feature>
<reference evidence="2" key="1">
    <citation type="submission" date="2022-10" db="EMBL/GenBank/DDBJ databases">
        <title>Tapping the CABI collections for fungal endophytes: first genome assemblies for Collariella, Neodidymelliopsis, Ascochyta clinopodiicola, Didymella pomorum, Didymosphaeria variabile, Neocosmospora piperis and Neocucurbitaria cava.</title>
        <authorList>
            <person name="Hill R."/>
        </authorList>
    </citation>
    <scope>NUCLEOTIDE SEQUENCE</scope>
    <source>
        <strain evidence="2">IMI 356815</strain>
    </source>
</reference>
<accession>A0A9W9C754</accession>
<dbReference type="GeneID" id="80914591"/>
<dbReference type="AlphaFoldDB" id="A0A9W9C754"/>
<organism evidence="2 3">
    <name type="scientific">Didymosphaeria variabile</name>
    <dbReference type="NCBI Taxonomy" id="1932322"/>
    <lineage>
        <taxon>Eukaryota</taxon>
        <taxon>Fungi</taxon>
        <taxon>Dikarya</taxon>
        <taxon>Ascomycota</taxon>
        <taxon>Pezizomycotina</taxon>
        <taxon>Dothideomycetes</taxon>
        <taxon>Pleosporomycetidae</taxon>
        <taxon>Pleosporales</taxon>
        <taxon>Massarineae</taxon>
        <taxon>Didymosphaeriaceae</taxon>
        <taxon>Didymosphaeria</taxon>
    </lineage>
</organism>
<proteinExistence type="predicted"/>
<sequence>MKRRYKASGLCIACKTTSTTTTPRRKERESLSVTPCEVRIEFRDTEVGLVDEGDKVRAQAEGREGKNRAKDETVHEDRDKEERKMRARKGVRQSQMGSMYEGEESDGDIYVEDAMPSASLSSTSSENDADLLPRKHKAGARPRALPRPKTQTRKRRRSPGVLERIHGVAAVKQGKRGRPPRQKMVWPDRIDAGEFELVEKERMANTQKRRSIERSVIKPKKVPKRLPLLEETVSLESRKPLEQQPSQVRRLSCIDKAEEPISTSRPPCSRTVDEVNDLARIIALEAAKRDKKWR</sequence>
<keyword evidence="3" id="KW-1185">Reference proteome</keyword>
<gene>
    <name evidence="2" type="ORF">N0V89_011061</name>
</gene>
<name>A0A9W9C754_9PLEO</name>
<feature type="region of interest" description="Disordered" evidence="1">
    <location>
        <begin position="117"/>
        <end position="159"/>
    </location>
</feature>
<evidence type="ECO:0000313" key="3">
    <source>
        <dbReference type="Proteomes" id="UP001140513"/>
    </source>
</evidence>